<dbReference type="Proteomes" id="UP000674318">
    <property type="component" value="Unassembled WGS sequence"/>
</dbReference>
<evidence type="ECO:0000313" key="4">
    <source>
        <dbReference type="EMBL" id="KAG5510533.1"/>
    </source>
</evidence>
<feature type="region of interest" description="Disordered" evidence="2">
    <location>
        <begin position="950"/>
        <end position="1031"/>
    </location>
</feature>
<dbReference type="InterPro" id="IPR001752">
    <property type="entry name" value="Kinesin_motor_dom"/>
</dbReference>
<sequence>MAPASPPTIGTRVHLADPVTLSKASFSCDGAFLPAMGTTAQPAAMAAQQQRHLYEATCGRLLEPSPPLLEQERRCSNSAAVPVAARRVYFAYGQTASGKTYSLFGETSTRSSVEELSPTAGVVPRYLYDVFSSRSSASEHHLCDSDKGAGGWRGTAADVFVDLSCFEIYNEVTSDLVALSVALSMSDSAHSTGATHPPPSSSLGRQLPVWAAHSLYRSEQQSDEAEVGATENLWGMRTKVSTLDTADSTTKAEAAAALLAAPPTLSRFLKTEYKSTEKQQVLRSLERARCTSFAEAQAVLQALLALRQECATGRNQSSSRGHLVLCVQVYAPAACDRSAGEWLMQHETAFVDLAGSESCKPTDSTVPDDRASTWVDHHLMTRGSTTAGVARSSRASSHHSRISLETSMQSGASSHRSSISSGSLRNNICTTTTTTSAYHRSLLRPSLEADKKEAQVRRLRETRCINASLLALRKVFRALYEATQSSHAAATRERLTAASAALPRRPPRHHAPFKDSALTAILEPFLVPQTSTVTQSSPLFTSVSKGAAQVHVVLLVCCSSRSADFFETVASLRLGAEATAVNPEIVLCALPAQQREQQQRQLYGCGASPQQSHRQIACHRHREDRVATGRVPWPLFRSASAPSGRLGLTNDGDEEMEEEDFSGGTKATCMSAAAQRHNRLSLDKASTHAKAAGTAHRRREGVMSTADAARLCDEARRYKDTAHQLYKQCKSLCESYDACVAELQLCRFALSERDARITELEAALEGITCPRTGVSQSTLQRPSQKSMQPRTSKATCISAAARAPHLLDAQCSHQKGTAVDAASKGTPIPSVDGKVPPVENAAPAVLTTTSSTAGPMRAASLSSTEREGGGHWMVSVSPFSTASRATETAPCMAVVRECAMTSDDEEGDNGSVSSGSRDRFQLLRSTVERQQQRARSIMETLLARQIFPSDAPEEPASHSSPLRACSPSPTLPTLSTSGALATASSSAKQQDERNHSSGNHVDKDTRAARDDDSSSEGGLPIKERDAAVGPTPHMKAVAKTSVPIAPTFASWSPPLESHNTARSSSAGATVSSTLEKKGSVSAGRPSCDSVTEGLESDPTALPSSTVLAAHGSPASAGAASTVPTLCSSSMNSSSLCTSDTAPHSSLRRVTATQIVTMSTERHGNAPHAEAMASGDEEDAVEEVVMQRKKHSHVGVGM</sequence>
<feature type="binding site" evidence="1">
    <location>
        <begin position="93"/>
        <end position="100"/>
    </location>
    <ligand>
        <name>ATP</name>
        <dbReference type="ChEBI" id="CHEBI:30616"/>
    </ligand>
</feature>
<dbReference type="GO" id="GO:0007018">
    <property type="term" value="P:microtubule-based movement"/>
    <property type="evidence" value="ECO:0007669"/>
    <property type="project" value="InterPro"/>
</dbReference>
<dbReference type="InterPro" id="IPR027640">
    <property type="entry name" value="Kinesin-like_fam"/>
</dbReference>
<feature type="compositionally biased region" description="Low complexity" evidence="2">
    <location>
        <begin position="410"/>
        <end position="423"/>
    </location>
</feature>
<reference evidence="4 5" key="1">
    <citation type="submission" date="2021-02" db="EMBL/GenBank/DDBJ databases">
        <title>Porcisia hertigi Genome sequencing and assembly.</title>
        <authorList>
            <person name="Almutairi H."/>
            <person name="Gatherer D."/>
        </authorList>
    </citation>
    <scope>NUCLEOTIDE SEQUENCE [LARGE SCALE GENOMIC DNA]</scope>
    <source>
        <strain evidence="4 5">C119</strain>
    </source>
</reference>
<dbReference type="RefSeq" id="XP_067759137.1">
    <property type="nucleotide sequence ID" value="XM_067902778.1"/>
</dbReference>
<keyword evidence="1" id="KW-0547">Nucleotide-binding</keyword>
<dbReference type="Pfam" id="PF00225">
    <property type="entry name" value="Kinesin"/>
    <property type="match status" value="3"/>
</dbReference>
<dbReference type="GO" id="GO:0005871">
    <property type="term" value="C:kinesin complex"/>
    <property type="evidence" value="ECO:0007669"/>
    <property type="project" value="TreeGrafter"/>
</dbReference>
<comment type="similarity">
    <text evidence="1">Belongs to the TRAFAC class myosin-kinesin ATPase superfamily. Kinesin family.</text>
</comment>
<dbReference type="InterPro" id="IPR036961">
    <property type="entry name" value="Kinesin_motor_dom_sf"/>
</dbReference>
<dbReference type="GO" id="GO:0003777">
    <property type="term" value="F:microtubule motor activity"/>
    <property type="evidence" value="ECO:0007669"/>
    <property type="project" value="InterPro"/>
</dbReference>
<feature type="region of interest" description="Disordered" evidence="2">
    <location>
        <begin position="384"/>
        <end position="426"/>
    </location>
</feature>
<evidence type="ECO:0000313" key="5">
    <source>
        <dbReference type="Proteomes" id="UP000674318"/>
    </source>
</evidence>
<dbReference type="GO" id="GO:0016887">
    <property type="term" value="F:ATP hydrolysis activity"/>
    <property type="evidence" value="ECO:0007669"/>
    <property type="project" value="TreeGrafter"/>
</dbReference>
<dbReference type="PANTHER" id="PTHR24115">
    <property type="entry name" value="KINESIN-RELATED"/>
    <property type="match status" value="1"/>
</dbReference>
<evidence type="ECO:0000256" key="1">
    <source>
        <dbReference type="PROSITE-ProRule" id="PRU00283"/>
    </source>
</evidence>
<gene>
    <name evidence="4" type="ORF">JKF63_06830</name>
</gene>
<dbReference type="PROSITE" id="PS50067">
    <property type="entry name" value="KINESIN_MOTOR_2"/>
    <property type="match status" value="1"/>
</dbReference>
<dbReference type="PANTHER" id="PTHR24115:SF546">
    <property type="entry name" value="KINESIN-LIKE PROTEIN KIF14"/>
    <property type="match status" value="1"/>
</dbReference>
<dbReference type="OrthoDB" id="3176171at2759"/>
<dbReference type="SMART" id="SM00129">
    <property type="entry name" value="KISc"/>
    <property type="match status" value="1"/>
</dbReference>
<keyword evidence="1" id="KW-0067">ATP-binding</keyword>
<evidence type="ECO:0000256" key="2">
    <source>
        <dbReference type="SAM" id="MobiDB-lite"/>
    </source>
</evidence>
<organism evidence="4 5">
    <name type="scientific">Porcisia hertigi</name>
    <dbReference type="NCBI Taxonomy" id="2761500"/>
    <lineage>
        <taxon>Eukaryota</taxon>
        <taxon>Discoba</taxon>
        <taxon>Euglenozoa</taxon>
        <taxon>Kinetoplastea</taxon>
        <taxon>Metakinetoplastina</taxon>
        <taxon>Trypanosomatida</taxon>
        <taxon>Trypanosomatidae</taxon>
        <taxon>Leishmaniinae</taxon>
        <taxon>Porcisia</taxon>
    </lineage>
</organism>
<dbReference type="KEGG" id="phet:94292855"/>
<feature type="compositionally biased region" description="Basic and acidic residues" evidence="2">
    <location>
        <begin position="989"/>
        <end position="1012"/>
    </location>
</feature>
<dbReference type="EMBL" id="JAFJZO010000009">
    <property type="protein sequence ID" value="KAG5510533.1"/>
    <property type="molecule type" value="Genomic_DNA"/>
</dbReference>
<keyword evidence="1" id="KW-0505">Motor protein</keyword>
<dbReference type="GO" id="GO:0008017">
    <property type="term" value="F:microtubule binding"/>
    <property type="evidence" value="ECO:0007669"/>
    <property type="project" value="InterPro"/>
</dbReference>
<keyword evidence="5" id="KW-1185">Reference proteome</keyword>
<dbReference type="GO" id="GO:0005524">
    <property type="term" value="F:ATP binding"/>
    <property type="evidence" value="ECO:0007669"/>
    <property type="project" value="UniProtKB-UniRule"/>
</dbReference>
<feature type="domain" description="Kinesin motor" evidence="3">
    <location>
        <begin position="90"/>
        <end position="581"/>
    </location>
</feature>
<comment type="caution">
    <text evidence="4">The sequence shown here is derived from an EMBL/GenBank/DDBJ whole genome shotgun (WGS) entry which is preliminary data.</text>
</comment>
<proteinExistence type="inferred from homology"/>
<dbReference type="SUPFAM" id="SSF52540">
    <property type="entry name" value="P-loop containing nucleoside triphosphate hydrolases"/>
    <property type="match status" value="1"/>
</dbReference>
<accession>A0A836LJ76</accession>
<evidence type="ECO:0000259" key="3">
    <source>
        <dbReference type="PROSITE" id="PS50067"/>
    </source>
</evidence>
<dbReference type="GeneID" id="94292855"/>
<dbReference type="AlphaFoldDB" id="A0A836LJ76"/>
<feature type="compositionally biased region" description="Polar residues" evidence="2">
    <location>
        <begin position="1057"/>
        <end position="1073"/>
    </location>
</feature>
<dbReference type="InterPro" id="IPR027417">
    <property type="entry name" value="P-loop_NTPase"/>
</dbReference>
<dbReference type="PRINTS" id="PR00380">
    <property type="entry name" value="KINESINHEAVY"/>
</dbReference>
<dbReference type="GO" id="GO:0005874">
    <property type="term" value="C:microtubule"/>
    <property type="evidence" value="ECO:0007669"/>
    <property type="project" value="TreeGrafter"/>
</dbReference>
<protein>
    <recommendedName>
        <fullName evidence="3">Kinesin motor domain-containing protein</fullName>
    </recommendedName>
</protein>
<feature type="region of interest" description="Disordered" evidence="2">
    <location>
        <begin position="1053"/>
        <end position="1105"/>
    </location>
</feature>
<dbReference type="Gene3D" id="3.40.850.10">
    <property type="entry name" value="Kinesin motor domain"/>
    <property type="match status" value="2"/>
</dbReference>
<feature type="compositionally biased region" description="Low complexity" evidence="2">
    <location>
        <begin position="966"/>
        <end position="987"/>
    </location>
</feature>
<name>A0A836LJ76_9TRYP</name>